<keyword evidence="2" id="KW-1185">Reference proteome</keyword>
<organism evidence="1 2">
    <name type="scientific">Sphingomonas oligophenolica</name>
    <dbReference type="NCBI Taxonomy" id="301154"/>
    <lineage>
        <taxon>Bacteria</taxon>
        <taxon>Pseudomonadati</taxon>
        <taxon>Pseudomonadota</taxon>
        <taxon>Alphaproteobacteria</taxon>
        <taxon>Sphingomonadales</taxon>
        <taxon>Sphingomonadaceae</taxon>
        <taxon>Sphingomonas</taxon>
    </lineage>
</organism>
<evidence type="ECO:0000313" key="2">
    <source>
        <dbReference type="Proteomes" id="UP000318413"/>
    </source>
</evidence>
<name>A0A502CLG3_9SPHN</name>
<gene>
    <name evidence="1" type="ORF">EAH84_05715</name>
</gene>
<accession>A0A502CLG3</accession>
<dbReference type="Proteomes" id="UP000318413">
    <property type="component" value="Unassembled WGS sequence"/>
</dbReference>
<dbReference type="AlphaFoldDB" id="A0A502CLG3"/>
<proteinExistence type="predicted"/>
<protein>
    <submittedName>
        <fullName evidence="1">Uncharacterized protein</fullName>
    </submittedName>
</protein>
<sequence>MTVSARRSRLPIKLNSMDTNYLLQREQVSLWMAVNADCREARYAHRGLARGYGALLAQRDFPHRHPTGRVTRA</sequence>
<comment type="caution">
    <text evidence="1">The sequence shown here is derived from an EMBL/GenBank/DDBJ whole genome shotgun (WGS) entry which is preliminary data.</text>
</comment>
<reference evidence="1 2" key="1">
    <citation type="journal article" date="2019" name="Environ. Microbiol.">
        <title>Species interactions and distinct microbial communities in high Arctic permafrost affected cryosols are associated with the CH4 and CO2 gas fluxes.</title>
        <authorList>
            <person name="Altshuler I."/>
            <person name="Hamel J."/>
            <person name="Turney S."/>
            <person name="Magnuson E."/>
            <person name="Levesque R."/>
            <person name="Greer C."/>
            <person name="Whyte L.G."/>
        </authorList>
    </citation>
    <scope>NUCLEOTIDE SEQUENCE [LARGE SCALE GENOMIC DNA]</scope>
    <source>
        <strain evidence="1 2">S5.1</strain>
    </source>
</reference>
<dbReference type="EMBL" id="RCZK01000003">
    <property type="protein sequence ID" value="TPG13673.1"/>
    <property type="molecule type" value="Genomic_DNA"/>
</dbReference>
<evidence type="ECO:0000313" key="1">
    <source>
        <dbReference type="EMBL" id="TPG13673.1"/>
    </source>
</evidence>